<name>A0A8B8AJP0_CRAVI</name>
<keyword evidence="4" id="KW-1185">Reference proteome</keyword>
<evidence type="ECO:0000256" key="2">
    <source>
        <dbReference type="SAM" id="MobiDB-lite"/>
    </source>
</evidence>
<sequence>MQTMEPQSTPSKRKPNWNAEETLALTNLVDENKHIIRGKLGPNLTSDLKNRTWQNIAQTISAMGLGPARSSLEVEKKWHNIFSKSKSEISEHRRTLSGTGGGPPPRPLSTIAETVCSVVGENNACLSGINSGIDSSLLHIIHLGENSQPLGINVVEGPTDTVPHIIPEASSCRAAQSISTRVNSLDSPQDASSVPHTDLKRKMEELSYRKLQLEIEYLNLKIKKLKEE</sequence>
<dbReference type="AlphaFoldDB" id="A0A8B8AJP0"/>
<feature type="region of interest" description="Disordered" evidence="2">
    <location>
        <begin position="85"/>
        <end position="107"/>
    </location>
</feature>
<dbReference type="GeneID" id="111102832"/>
<keyword evidence="1" id="KW-0175">Coiled coil</keyword>
<dbReference type="PANTHER" id="PTHR23098:SF16">
    <property type="entry name" value="REGULATORY PROTEIN ZESTE"/>
    <property type="match status" value="1"/>
</dbReference>
<feature type="coiled-coil region" evidence="1">
    <location>
        <begin position="196"/>
        <end position="228"/>
    </location>
</feature>
<evidence type="ECO:0000259" key="3">
    <source>
        <dbReference type="PROSITE" id="PS50090"/>
    </source>
</evidence>
<dbReference type="OrthoDB" id="6146194at2759"/>
<dbReference type="InterPro" id="IPR001005">
    <property type="entry name" value="SANT/Myb"/>
</dbReference>
<dbReference type="GO" id="GO:0005634">
    <property type="term" value="C:nucleus"/>
    <property type="evidence" value="ECO:0007669"/>
    <property type="project" value="TreeGrafter"/>
</dbReference>
<dbReference type="InterPro" id="IPR028002">
    <property type="entry name" value="Myb_DNA-bind_5"/>
</dbReference>
<organism evidence="4 5">
    <name type="scientific">Crassostrea virginica</name>
    <name type="common">Eastern oyster</name>
    <dbReference type="NCBI Taxonomy" id="6565"/>
    <lineage>
        <taxon>Eukaryota</taxon>
        <taxon>Metazoa</taxon>
        <taxon>Spiralia</taxon>
        <taxon>Lophotrochozoa</taxon>
        <taxon>Mollusca</taxon>
        <taxon>Bivalvia</taxon>
        <taxon>Autobranchia</taxon>
        <taxon>Pteriomorphia</taxon>
        <taxon>Ostreida</taxon>
        <taxon>Ostreoidea</taxon>
        <taxon>Ostreidae</taxon>
        <taxon>Crassostrea</taxon>
    </lineage>
</organism>
<dbReference type="Gene3D" id="1.10.10.60">
    <property type="entry name" value="Homeodomain-like"/>
    <property type="match status" value="1"/>
</dbReference>
<dbReference type="Proteomes" id="UP000694844">
    <property type="component" value="Chromosome 7"/>
</dbReference>
<feature type="compositionally biased region" description="Basic and acidic residues" evidence="2">
    <location>
        <begin position="85"/>
        <end position="94"/>
    </location>
</feature>
<dbReference type="KEGG" id="cvn:111102832"/>
<dbReference type="PANTHER" id="PTHR23098">
    <property type="entry name" value="AGAP001331-PA-RELATED"/>
    <property type="match status" value="1"/>
</dbReference>
<dbReference type="RefSeq" id="XP_022291436.1">
    <property type="nucleotide sequence ID" value="XM_022435728.1"/>
</dbReference>
<evidence type="ECO:0000256" key="1">
    <source>
        <dbReference type="SAM" id="Coils"/>
    </source>
</evidence>
<dbReference type="PROSITE" id="PS50090">
    <property type="entry name" value="MYB_LIKE"/>
    <property type="match status" value="1"/>
</dbReference>
<dbReference type="Pfam" id="PF13873">
    <property type="entry name" value="Myb_DNA-bind_5"/>
    <property type="match status" value="1"/>
</dbReference>
<feature type="domain" description="Myb-like" evidence="3">
    <location>
        <begin position="9"/>
        <end position="82"/>
    </location>
</feature>
<accession>A0A8B8AJP0</accession>
<evidence type="ECO:0000313" key="4">
    <source>
        <dbReference type="Proteomes" id="UP000694844"/>
    </source>
</evidence>
<protein>
    <submittedName>
        <fullName evidence="5">Uncharacterized protein LOC111102832</fullName>
    </submittedName>
</protein>
<evidence type="ECO:0000313" key="5">
    <source>
        <dbReference type="RefSeq" id="XP_022291436.1"/>
    </source>
</evidence>
<proteinExistence type="predicted"/>
<gene>
    <name evidence="5" type="primary">LOC111102832</name>
</gene>
<reference evidence="5" key="1">
    <citation type="submission" date="2025-08" db="UniProtKB">
        <authorList>
            <consortium name="RefSeq"/>
        </authorList>
    </citation>
    <scope>IDENTIFICATION</scope>
    <source>
        <tissue evidence="5">Whole sample</tissue>
    </source>
</reference>